<feature type="signal peptide" evidence="1">
    <location>
        <begin position="1"/>
        <end position="24"/>
    </location>
</feature>
<name>A0ABR9W7N9_9BACT</name>
<evidence type="ECO:0000256" key="1">
    <source>
        <dbReference type="SAM" id="SignalP"/>
    </source>
</evidence>
<keyword evidence="1" id="KW-0732">Signal</keyword>
<protein>
    <recommendedName>
        <fullName evidence="4">Por secretion system C-terminal sorting domain-containing protein</fullName>
    </recommendedName>
</protein>
<evidence type="ECO:0000313" key="2">
    <source>
        <dbReference type="EMBL" id="MBE9461487.1"/>
    </source>
</evidence>
<comment type="caution">
    <text evidence="2">The sequence shown here is derived from an EMBL/GenBank/DDBJ whole genome shotgun (WGS) entry which is preliminary data.</text>
</comment>
<evidence type="ECO:0000313" key="3">
    <source>
        <dbReference type="Proteomes" id="UP000634134"/>
    </source>
</evidence>
<dbReference type="EMBL" id="JACYGY010000001">
    <property type="protein sequence ID" value="MBE9461487.1"/>
    <property type="molecule type" value="Genomic_DNA"/>
</dbReference>
<proteinExistence type="predicted"/>
<sequence length="127" mass="14204">MRTSIKTILVAFAIVTSFAFTANAEGRDNKKTSDLNTGVFVNKEGKINVLVDQANEDATTTILIKNESGEVVYSEVVEKGNQRFGRVLNVEKLEDGQYELEVKSKNDSQIKTFQVSEPKTERVIEMQ</sequence>
<dbReference type="Gene3D" id="2.60.40.3080">
    <property type="match status" value="1"/>
</dbReference>
<accession>A0ABR9W7N9</accession>
<dbReference type="RefSeq" id="WP_194119761.1">
    <property type="nucleotide sequence ID" value="NZ_JACYGY010000001.1"/>
</dbReference>
<feature type="chain" id="PRO_5046542107" description="Por secretion system C-terminal sorting domain-containing protein" evidence="1">
    <location>
        <begin position="25"/>
        <end position="127"/>
    </location>
</feature>
<dbReference type="Proteomes" id="UP000634134">
    <property type="component" value="Unassembled WGS sequence"/>
</dbReference>
<evidence type="ECO:0008006" key="4">
    <source>
        <dbReference type="Google" id="ProtNLM"/>
    </source>
</evidence>
<keyword evidence="3" id="KW-1185">Reference proteome</keyword>
<organism evidence="2 3">
    <name type="scientific">Dyadobacter subterraneus</name>
    <dbReference type="NCBI Taxonomy" id="2773304"/>
    <lineage>
        <taxon>Bacteria</taxon>
        <taxon>Pseudomonadati</taxon>
        <taxon>Bacteroidota</taxon>
        <taxon>Cytophagia</taxon>
        <taxon>Cytophagales</taxon>
        <taxon>Spirosomataceae</taxon>
        <taxon>Dyadobacter</taxon>
    </lineage>
</organism>
<reference evidence="3" key="1">
    <citation type="submission" date="2023-07" db="EMBL/GenBank/DDBJ databases">
        <title>Dyadobacter sp. nov 'subterranea' isolated from contaminted grondwater.</title>
        <authorList>
            <person name="Szabo I."/>
            <person name="Al-Omari J."/>
            <person name="Szerdahelyi S.G."/>
            <person name="Rado J."/>
        </authorList>
    </citation>
    <scope>NUCLEOTIDE SEQUENCE [LARGE SCALE GENOMIC DNA]</scope>
    <source>
        <strain evidence="3">UP-52</strain>
    </source>
</reference>
<gene>
    <name evidence="2" type="ORF">IEE83_06300</name>
</gene>